<dbReference type="PANTHER" id="PTHR31838:SF1">
    <property type="entry name" value="CENTROSOMAL PROTEIN OF 55 KDA"/>
    <property type="match status" value="1"/>
</dbReference>
<gene>
    <name evidence="17" type="primary">CEP55</name>
</gene>
<evidence type="ECO:0000256" key="9">
    <source>
        <dbReference type="ARBA" id="ARBA00023212"/>
    </source>
</evidence>
<dbReference type="PANTHER" id="PTHR31838">
    <property type="entry name" value="CENTROSOMAL PROTEIN OF 55 KDA"/>
    <property type="match status" value="1"/>
</dbReference>
<dbReference type="RefSeq" id="XP_025773589.1">
    <property type="nucleotide sequence ID" value="XM_025917804.1"/>
</dbReference>
<keyword evidence="10" id="KW-0131">Cell cycle</keyword>
<keyword evidence="9" id="KW-0206">Cytoskeleton</keyword>
<feature type="domain" description="TSG101 and ALIX binding" evidence="15">
    <location>
        <begin position="176"/>
        <end position="209"/>
    </location>
</feature>
<reference evidence="17" key="1">
    <citation type="submission" date="2025-08" db="UniProtKB">
        <authorList>
            <consortium name="RefSeq"/>
        </authorList>
    </citation>
    <scope>IDENTIFICATION</scope>
    <source>
        <tissue evidence="17">Blood</tissue>
    </source>
</reference>
<dbReference type="FunFam" id="1.20.5.1180:FF:000002">
    <property type="entry name" value="Centrosomal protein of 55 kDa"/>
    <property type="match status" value="1"/>
</dbReference>
<evidence type="ECO:0000256" key="5">
    <source>
        <dbReference type="ARBA" id="ARBA00022553"/>
    </source>
</evidence>
<dbReference type="GO" id="GO:0045184">
    <property type="term" value="P:establishment of protein localization"/>
    <property type="evidence" value="ECO:0007669"/>
    <property type="project" value="TreeGrafter"/>
</dbReference>
<keyword evidence="7" id="KW-0498">Mitosis</keyword>
<dbReference type="Gene3D" id="1.20.5.1180">
    <property type="entry name" value="Geminin coiled-coil domain"/>
    <property type="match status" value="1"/>
</dbReference>
<evidence type="ECO:0000256" key="12">
    <source>
        <dbReference type="ARBA" id="ARBA00069787"/>
    </source>
</evidence>
<dbReference type="KEGG" id="pcoo:112854335"/>
<dbReference type="Pfam" id="PF12180">
    <property type="entry name" value="EABR"/>
    <property type="match status" value="1"/>
</dbReference>
<evidence type="ECO:0000256" key="14">
    <source>
        <dbReference type="SAM" id="MobiDB-lite"/>
    </source>
</evidence>
<evidence type="ECO:0000256" key="4">
    <source>
        <dbReference type="ARBA" id="ARBA00022490"/>
    </source>
</evidence>
<keyword evidence="6" id="KW-0132">Cell division</keyword>
<dbReference type="CTD" id="55165"/>
<evidence type="ECO:0000256" key="13">
    <source>
        <dbReference type="SAM" id="Coils"/>
    </source>
</evidence>
<dbReference type="GO" id="GO:0032154">
    <property type="term" value="C:cleavage furrow"/>
    <property type="evidence" value="ECO:0007669"/>
    <property type="project" value="UniProtKB-SubCell"/>
</dbReference>
<feature type="coiled-coil region" evidence="13">
    <location>
        <begin position="260"/>
        <end position="340"/>
    </location>
</feature>
<evidence type="ECO:0000256" key="1">
    <source>
        <dbReference type="ARBA" id="ARBA00004114"/>
    </source>
</evidence>
<evidence type="ECO:0000256" key="8">
    <source>
        <dbReference type="ARBA" id="ARBA00023054"/>
    </source>
</evidence>
<evidence type="ECO:0000256" key="11">
    <source>
        <dbReference type="ARBA" id="ARBA00055531"/>
    </source>
</evidence>
<proteinExistence type="predicted"/>
<dbReference type="Gene3D" id="1.20.5.990">
    <property type="entry name" value="Nemo cc2-lz domain - 1d5 darpin complex"/>
    <property type="match status" value="1"/>
</dbReference>
<dbReference type="InterPro" id="IPR038926">
    <property type="entry name" value="CEP55"/>
</dbReference>
<keyword evidence="8 13" id="KW-0175">Coiled coil</keyword>
<dbReference type="GeneID" id="112854335"/>
<feature type="compositionally biased region" description="Polar residues" evidence="14">
    <location>
        <begin position="1"/>
        <end position="11"/>
    </location>
</feature>
<dbReference type="FunFam" id="1.20.5.990:FF:000006">
    <property type="entry name" value="Centrosomal protein of 55 kDa"/>
    <property type="match status" value="1"/>
</dbReference>
<accession>A0A6P6HCU9</accession>
<evidence type="ECO:0000259" key="15">
    <source>
        <dbReference type="Pfam" id="PF12180"/>
    </source>
</evidence>
<dbReference type="GO" id="GO:0051896">
    <property type="term" value="P:regulation of phosphatidylinositol 3-kinase/protein kinase B signal transduction"/>
    <property type="evidence" value="ECO:0007669"/>
    <property type="project" value="InterPro"/>
</dbReference>
<keyword evidence="4" id="KW-0963">Cytoplasm</keyword>
<keyword evidence="5" id="KW-0597">Phosphoprotein</keyword>
<evidence type="ECO:0000313" key="17">
    <source>
        <dbReference type="RefSeq" id="XP_025773589.1"/>
    </source>
</evidence>
<evidence type="ECO:0000313" key="16">
    <source>
        <dbReference type="Proteomes" id="UP000515131"/>
    </source>
</evidence>
<keyword evidence="16" id="KW-1185">Reference proteome</keyword>
<evidence type="ECO:0000256" key="3">
    <source>
        <dbReference type="ARBA" id="ARBA00004626"/>
    </source>
</evidence>
<dbReference type="GO" id="GO:0005814">
    <property type="term" value="C:centriole"/>
    <property type="evidence" value="ECO:0007669"/>
    <property type="project" value="UniProtKB-SubCell"/>
</dbReference>
<protein>
    <recommendedName>
        <fullName evidence="12">Centrosomal protein of 55 kDa</fullName>
    </recommendedName>
</protein>
<dbReference type="GO" id="GO:0090543">
    <property type="term" value="C:Flemming body"/>
    <property type="evidence" value="ECO:0007669"/>
    <property type="project" value="UniProtKB-SubCell"/>
</dbReference>
<feature type="coiled-coil region" evidence="13">
    <location>
        <begin position="106"/>
        <end position="150"/>
    </location>
</feature>
<dbReference type="Proteomes" id="UP000515131">
    <property type="component" value="Unplaced"/>
</dbReference>
<evidence type="ECO:0000256" key="10">
    <source>
        <dbReference type="ARBA" id="ARBA00023306"/>
    </source>
</evidence>
<feature type="coiled-coil region" evidence="13">
    <location>
        <begin position="375"/>
        <end position="402"/>
    </location>
</feature>
<organism evidence="16 17">
    <name type="scientific">Puma concolor</name>
    <name type="common">Mountain lion</name>
    <name type="synonym">Felis concolor</name>
    <dbReference type="NCBI Taxonomy" id="9696"/>
    <lineage>
        <taxon>Eukaryota</taxon>
        <taxon>Metazoa</taxon>
        <taxon>Chordata</taxon>
        <taxon>Craniata</taxon>
        <taxon>Vertebrata</taxon>
        <taxon>Euteleostomi</taxon>
        <taxon>Mammalia</taxon>
        <taxon>Eutheria</taxon>
        <taxon>Laurasiatheria</taxon>
        <taxon>Carnivora</taxon>
        <taxon>Feliformia</taxon>
        <taxon>Felidae</taxon>
        <taxon>Felinae</taxon>
        <taxon>Puma</taxon>
    </lineage>
</organism>
<dbReference type="InterPro" id="IPR022008">
    <property type="entry name" value="EABR"/>
</dbReference>
<name>A0A6P6HCU9_PUMCO</name>
<feature type="region of interest" description="Disordered" evidence="14">
    <location>
        <begin position="1"/>
        <end position="32"/>
    </location>
</feature>
<dbReference type="AlphaFoldDB" id="A0A6P6HCU9"/>
<evidence type="ECO:0000256" key="6">
    <source>
        <dbReference type="ARBA" id="ARBA00022618"/>
    </source>
</evidence>
<comment type="function">
    <text evidence="11">Plays a role in mitotic exit and cytokinesis. Recruits PDCD6IP and TSG101 to midbody during cytokinesis. Required for successful completion of cytokinesis. Not required for microtubule nucleation. Plays a role in the development of the brain and kidney.</text>
</comment>
<dbReference type="GO" id="GO:0000281">
    <property type="term" value="P:mitotic cytokinesis"/>
    <property type="evidence" value="ECO:0007669"/>
    <property type="project" value="InterPro"/>
</dbReference>
<comment type="subcellular location">
    <subcellularLocation>
        <location evidence="3">Cleavage furrow</location>
    </subcellularLocation>
    <subcellularLocation>
        <location evidence="1">Cytoplasm</location>
        <location evidence="1">Cytoskeleton</location>
        <location evidence="1">Microtubule organizing center</location>
        <location evidence="1">Centrosome</location>
        <location evidence="1">Centriole</location>
    </subcellularLocation>
    <subcellularLocation>
        <location evidence="2">Midbody</location>
        <location evidence="2">Midbody ring</location>
    </subcellularLocation>
</comment>
<sequence length="596" mass="68150">MSVSEMSSRSPKSLIKGKWGSKPSNSKSETALEKFRGEIAALKTSVDEITSGKGKLTDKDKHRLLEKIRVLEAERQKNAYHLTEKDKEIQRLREQLKAKYSSTALLEQLEEKTKEGERREQLLKSLSEETDVLKKQLSATTARLAELESKASTLHLSQTVATSCFNSSMSNIHEMEIQLKDALEKNQQWLVYDQQREVYVKGLLAKIFELEQKSETAAHSLPQQTKKAESEGYLQEEKQKYYNHLLANAKKDLEVERQTITQLSFELSEFRRKYEETQKEVQDLNQLLCSQRKADVQHLEDDRHKTEKIQRLKEENDIAREKLEEEKKRSEELLSQVQFLYTSLLKHQEEQTRVALLEQQMHACTLDFENEKLDRQNMQHQLHIILKELRKARNQITQLESLPENELESTSQLEKYCPGLFVFFSNDCGADGDEEKTGDERKSHAGTPMTVVRPGCSAQGSQPLCTSQSSQLLQGRPLLSALQFLRGDTRNRELEEIPRANDWPSTRRTVERTTGLRRTRAPALSQVRLGLQRLPMCRNAAQNSSTWELWGGLEEGARGGLHLPHPPWPGLAKAVTQLGMVKAIGSGVRREPSLAG</sequence>
<evidence type="ECO:0000256" key="2">
    <source>
        <dbReference type="ARBA" id="ARBA00004476"/>
    </source>
</evidence>
<evidence type="ECO:0000256" key="7">
    <source>
        <dbReference type="ARBA" id="ARBA00022776"/>
    </source>
</evidence>